<dbReference type="Proteomes" id="UP000535543">
    <property type="component" value="Unassembled WGS sequence"/>
</dbReference>
<dbReference type="PANTHER" id="PTHR36115">
    <property type="entry name" value="PROLINE-RICH ANTIGEN HOMOLOG-RELATED"/>
    <property type="match status" value="1"/>
</dbReference>
<sequence length="153" mass="16061">MARITGEWLSGPVGDGNATTKYRGERLGLPESGPGSIAGSGRRIGALTIDWLMGVGIAALLVGQETVSGQVSTITLLVWMVIGILAVSLFSFTPGQYFLGLQVARVDNAPRVGIVSGVFRSVLLAFVIPGLITDIDGRGVHDRVSKTVVVRSR</sequence>
<keyword evidence="3 6" id="KW-0812">Transmembrane</keyword>
<protein>
    <submittedName>
        <fullName evidence="8">RDD family protein</fullName>
    </submittedName>
</protein>
<accession>A0A848KF65</accession>
<evidence type="ECO:0000256" key="1">
    <source>
        <dbReference type="ARBA" id="ARBA00004651"/>
    </source>
</evidence>
<reference evidence="8 9" key="2">
    <citation type="submission" date="2020-06" db="EMBL/GenBank/DDBJ databases">
        <title>Antribacter stalactiti gen. nov., sp. nov., a new member of the family Nacardiaceae isolated from a cave.</title>
        <authorList>
            <person name="Kim I.S."/>
        </authorList>
    </citation>
    <scope>NUCLEOTIDE SEQUENCE [LARGE SCALE GENOMIC DNA]</scope>
    <source>
        <strain evidence="8 9">YC2-7</strain>
    </source>
</reference>
<evidence type="ECO:0000313" key="8">
    <source>
        <dbReference type="EMBL" id="NMN94830.1"/>
    </source>
</evidence>
<keyword evidence="5 6" id="KW-0472">Membrane</keyword>
<evidence type="ECO:0000313" key="9">
    <source>
        <dbReference type="Proteomes" id="UP000535543"/>
    </source>
</evidence>
<dbReference type="InterPro" id="IPR010432">
    <property type="entry name" value="RDD"/>
</dbReference>
<organism evidence="8 9">
    <name type="scientific">Antrihabitans stalactiti</name>
    <dbReference type="NCBI Taxonomy" id="2584121"/>
    <lineage>
        <taxon>Bacteria</taxon>
        <taxon>Bacillati</taxon>
        <taxon>Actinomycetota</taxon>
        <taxon>Actinomycetes</taxon>
        <taxon>Mycobacteriales</taxon>
        <taxon>Nocardiaceae</taxon>
        <taxon>Antrihabitans</taxon>
    </lineage>
</organism>
<feature type="domain" description="RDD" evidence="7">
    <location>
        <begin position="38"/>
        <end position="127"/>
    </location>
</feature>
<feature type="transmembrane region" description="Helical" evidence="6">
    <location>
        <begin position="74"/>
        <end position="92"/>
    </location>
</feature>
<keyword evidence="2" id="KW-1003">Cell membrane</keyword>
<dbReference type="Pfam" id="PF06271">
    <property type="entry name" value="RDD"/>
    <property type="match status" value="1"/>
</dbReference>
<reference evidence="8 9" key="1">
    <citation type="submission" date="2019-05" db="EMBL/GenBank/DDBJ databases">
        <authorList>
            <person name="Lee S.D."/>
        </authorList>
    </citation>
    <scope>NUCLEOTIDE SEQUENCE [LARGE SCALE GENOMIC DNA]</scope>
    <source>
        <strain evidence="8 9">YC2-7</strain>
    </source>
</reference>
<dbReference type="InterPro" id="IPR016795">
    <property type="entry name" value="UCP021697"/>
</dbReference>
<evidence type="ECO:0000256" key="3">
    <source>
        <dbReference type="ARBA" id="ARBA00022692"/>
    </source>
</evidence>
<evidence type="ECO:0000256" key="2">
    <source>
        <dbReference type="ARBA" id="ARBA00022475"/>
    </source>
</evidence>
<feature type="transmembrane region" description="Helical" evidence="6">
    <location>
        <begin position="112"/>
        <end position="133"/>
    </location>
</feature>
<proteinExistence type="predicted"/>
<dbReference type="PANTHER" id="PTHR36115:SF6">
    <property type="entry name" value="PROLINE-RICH ANTIGEN HOMOLOG"/>
    <property type="match status" value="1"/>
</dbReference>
<keyword evidence="9" id="KW-1185">Reference proteome</keyword>
<keyword evidence="4 6" id="KW-1133">Transmembrane helix</keyword>
<evidence type="ECO:0000256" key="6">
    <source>
        <dbReference type="SAM" id="Phobius"/>
    </source>
</evidence>
<feature type="transmembrane region" description="Helical" evidence="6">
    <location>
        <begin position="44"/>
        <end position="62"/>
    </location>
</feature>
<gene>
    <name evidence="8" type="ORF">FGL95_07250</name>
</gene>
<name>A0A848KF65_9NOCA</name>
<comment type="subcellular location">
    <subcellularLocation>
        <location evidence="1">Cell membrane</location>
        <topology evidence="1">Multi-pass membrane protein</topology>
    </subcellularLocation>
</comment>
<evidence type="ECO:0000256" key="5">
    <source>
        <dbReference type="ARBA" id="ARBA00023136"/>
    </source>
</evidence>
<dbReference type="RefSeq" id="WP_169585556.1">
    <property type="nucleotide sequence ID" value="NZ_VCQU01000002.1"/>
</dbReference>
<dbReference type="InterPro" id="IPR051791">
    <property type="entry name" value="Pra-immunoreactive"/>
</dbReference>
<dbReference type="EMBL" id="VCQU01000002">
    <property type="protein sequence ID" value="NMN94830.1"/>
    <property type="molecule type" value="Genomic_DNA"/>
</dbReference>
<comment type="caution">
    <text evidence="8">The sequence shown here is derived from an EMBL/GenBank/DDBJ whole genome shotgun (WGS) entry which is preliminary data.</text>
</comment>
<dbReference type="AlphaFoldDB" id="A0A848KF65"/>
<dbReference type="PIRSF" id="PIRSF021697">
    <property type="entry name" value="UCP021697"/>
    <property type="match status" value="1"/>
</dbReference>
<evidence type="ECO:0000256" key="4">
    <source>
        <dbReference type="ARBA" id="ARBA00022989"/>
    </source>
</evidence>
<dbReference type="GO" id="GO:0005886">
    <property type="term" value="C:plasma membrane"/>
    <property type="evidence" value="ECO:0007669"/>
    <property type="project" value="UniProtKB-SubCell"/>
</dbReference>
<evidence type="ECO:0000259" key="7">
    <source>
        <dbReference type="Pfam" id="PF06271"/>
    </source>
</evidence>